<reference evidence="2 3" key="1">
    <citation type="submission" date="2019-03" db="EMBL/GenBank/DDBJ databases">
        <title>Draft genome sequence of Xylaria hypoxylon DSM 108379, a ubiquitous saprotrophic-parasitic fungi on hardwood.</title>
        <authorList>
            <person name="Buettner E."/>
            <person name="Leonhardt S."/>
            <person name="Gebauer A.M."/>
            <person name="Liers C."/>
            <person name="Hofrichter M."/>
            <person name="Kellner H."/>
        </authorList>
    </citation>
    <scope>NUCLEOTIDE SEQUENCE [LARGE SCALE GENOMIC DNA]</scope>
    <source>
        <strain evidence="2 3">DSM 108379</strain>
    </source>
</reference>
<proteinExistence type="predicted"/>
<evidence type="ECO:0000313" key="2">
    <source>
        <dbReference type="EMBL" id="TGJ79829.1"/>
    </source>
</evidence>
<gene>
    <name evidence="2" type="ORF">E0Z10_g8946</name>
</gene>
<keyword evidence="1" id="KW-0812">Transmembrane</keyword>
<keyword evidence="1" id="KW-0472">Membrane</keyword>
<keyword evidence="3" id="KW-1185">Reference proteome</keyword>
<evidence type="ECO:0000256" key="1">
    <source>
        <dbReference type="SAM" id="Phobius"/>
    </source>
</evidence>
<sequence length="385" mass="42862">MDCMCLIYVAGLILVRVISNYLVLEPVVYPIPFLSANRARDTVRDQLYHALHNLPVNVLPPPPEQPEPLDTWQDKVILVTPTPAKTITTPSITSISITTSINCTTTTTRTTDDLVAFTESTKSPTPTKTFTSIRESPDYGEGDLRYECDWLYKYSFGDPPPTPYNILTQVEVSALHGAVLQVRQNSRVIQTGTRDLPEEIPQFNGVTDVMSIFVYAPIQSLCATFFDLIAQFPPETESAAGAAKLMRLIDSALEELPDVGLITPDQVDEYGLDQAGRRVFRLVMGGEDIRKTFCIRNNCDWPIRIFHMWQEALDIRDILKTRLLDVRANERAKVIGKPPLKTIMAEFIQLLPVYFVVVIVAAMLGPAGRAAGRVNLGNDIALAQL</sequence>
<accession>A0A4Z0Y6Y9</accession>
<name>A0A4Z0Y6Y9_9PEZI</name>
<evidence type="ECO:0000313" key="3">
    <source>
        <dbReference type="Proteomes" id="UP000297716"/>
    </source>
</evidence>
<organism evidence="2 3">
    <name type="scientific">Xylaria hypoxylon</name>
    <dbReference type="NCBI Taxonomy" id="37992"/>
    <lineage>
        <taxon>Eukaryota</taxon>
        <taxon>Fungi</taxon>
        <taxon>Dikarya</taxon>
        <taxon>Ascomycota</taxon>
        <taxon>Pezizomycotina</taxon>
        <taxon>Sordariomycetes</taxon>
        <taxon>Xylariomycetidae</taxon>
        <taxon>Xylariales</taxon>
        <taxon>Xylariaceae</taxon>
        <taxon>Xylaria</taxon>
    </lineage>
</organism>
<keyword evidence="1" id="KW-1133">Transmembrane helix</keyword>
<dbReference type="AlphaFoldDB" id="A0A4Z0Y6Y9"/>
<feature type="transmembrane region" description="Helical" evidence="1">
    <location>
        <begin position="347"/>
        <end position="365"/>
    </location>
</feature>
<dbReference type="EMBL" id="SKBN01000259">
    <property type="protein sequence ID" value="TGJ79829.1"/>
    <property type="molecule type" value="Genomic_DNA"/>
</dbReference>
<dbReference type="Proteomes" id="UP000297716">
    <property type="component" value="Unassembled WGS sequence"/>
</dbReference>
<dbReference type="STRING" id="37992.A0A4Z0Y6Y9"/>
<comment type="caution">
    <text evidence="2">The sequence shown here is derived from an EMBL/GenBank/DDBJ whole genome shotgun (WGS) entry which is preliminary data.</text>
</comment>
<protein>
    <submittedName>
        <fullName evidence="2">Uncharacterized protein</fullName>
    </submittedName>
</protein>